<evidence type="ECO:0000313" key="2">
    <source>
        <dbReference type="Proteomes" id="UP000309668"/>
    </source>
</evidence>
<dbReference type="Proteomes" id="UP000309668">
    <property type="component" value="Unassembled WGS sequence"/>
</dbReference>
<dbReference type="PANTHER" id="PTHR39206:SF1">
    <property type="entry name" value="SLL8004 PROTEIN"/>
    <property type="match status" value="1"/>
</dbReference>
<dbReference type="OrthoDB" id="9791543at2"/>
<comment type="caution">
    <text evidence="1">The sequence shown here is derived from an EMBL/GenBank/DDBJ whole genome shotgun (WGS) entry which is preliminary data.</text>
</comment>
<gene>
    <name evidence="1" type="ORF">FEV51_09070</name>
</gene>
<reference evidence="1 2" key="1">
    <citation type="submission" date="2019-05" db="EMBL/GenBank/DDBJ databases">
        <title>Erythrobacter marisflavi sp. nov., isolated from isolated from water of an estuary environment.</title>
        <authorList>
            <person name="Yoon J.-H."/>
        </authorList>
    </citation>
    <scope>NUCLEOTIDE SEQUENCE [LARGE SCALE GENOMIC DNA]</scope>
    <source>
        <strain evidence="1 2">KEM-5</strain>
    </source>
</reference>
<sequence>MASPPSRPTLFLIAGPNGAGKSTFYDTVLASRIAAPFVNADLIQRDELCDPSPEASYKAASMAEERRREFLAERRSFVTETVFSHPSKLELLRYARKAGFRIVVFHLNVASPDLAVARVRARRAEGGHDVPEAKTRARYERNQALIRQAVLLADNAQILDASALNQKPRVLMELSNARVVRRAEQRPDWFEALYSDLLD</sequence>
<organism evidence="1 2">
    <name type="scientific">Qipengyuania marisflavi</name>
    <dbReference type="NCBI Taxonomy" id="2486356"/>
    <lineage>
        <taxon>Bacteria</taxon>
        <taxon>Pseudomonadati</taxon>
        <taxon>Pseudomonadota</taxon>
        <taxon>Alphaproteobacteria</taxon>
        <taxon>Sphingomonadales</taxon>
        <taxon>Erythrobacteraceae</taxon>
        <taxon>Qipengyuania</taxon>
    </lineage>
</organism>
<dbReference type="Pfam" id="PF13671">
    <property type="entry name" value="AAA_33"/>
    <property type="match status" value="1"/>
</dbReference>
<name>A0A5S3P5U2_9SPHN</name>
<dbReference type="RefSeq" id="WP_138618065.1">
    <property type="nucleotide sequence ID" value="NZ_VCAO01000003.1"/>
</dbReference>
<dbReference type="SUPFAM" id="SSF52540">
    <property type="entry name" value="P-loop containing nucleoside triphosphate hydrolases"/>
    <property type="match status" value="1"/>
</dbReference>
<dbReference type="PANTHER" id="PTHR39206">
    <property type="entry name" value="SLL8004 PROTEIN"/>
    <property type="match status" value="1"/>
</dbReference>
<dbReference type="InterPro" id="IPR027417">
    <property type="entry name" value="P-loop_NTPase"/>
</dbReference>
<keyword evidence="2" id="KW-1185">Reference proteome</keyword>
<dbReference type="EMBL" id="VCAO01000003">
    <property type="protein sequence ID" value="TMM48412.1"/>
    <property type="molecule type" value="Genomic_DNA"/>
</dbReference>
<dbReference type="Gene3D" id="3.40.50.300">
    <property type="entry name" value="P-loop containing nucleotide triphosphate hydrolases"/>
    <property type="match status" value="1"/>
</dbReference>
<evidence type="ECO:0000313" key="1">
    <source>
        <dbReference type="EMBL" id="TMM48412.1"/>
    </source>
</evidence>
<proteinExistence type="predicted"/>
<dbReference type="AlphaFoldDB" id="A0A5S3P5U2"/>
<accession>A0A5S3P5U2</accession>
<protein>
    <submittedName>
        <fullName evidence="1">Uncharacterized protein</fullName>
    </submittedName>
</protein>